<dbReference type="AlphaFoldDB" id="A0A9Q0N0K6"/>
<name>A0A9Q0N0K6_9DIPT</name>
<dbReference type="InterPro" id="IPR029058">
    <property type="entry name" value="AB_hydrolase_fold"/>
</dbReference>
<reference evidence="7" key="1">
    <citation type="submission" date="2022-07" db="EMBL/GenBank/DDBJ databases">
        <authorList>
            <person name="Trinca V."/>
            <person name="Uliana J.V.C."/>
            <person name="Torres T.T."/>
            <person name="Ward R.J."/>
            <person name="Monesi N."/>
        </authorList>
    </citation>
    <scope>NUCLEOTIDE SEQUENCE</scope>
    <source>
        <strain evidence="7">HSMRA1968</strain>
        <tissue evidence="7">Whole embryos</tissue>
    </source>
</reference>
<evidence type="ECO:0000313" key="8">
    <source>
        <dbReference type="Proteomes" id="UP001151699"/>
    </source>
</evidence>
<dbReference type="InterPro" id="IPR013818">
    <property type="entry name" value="Lipase"/>
</dbReference>
<dbReference type="PRINTS" id="PR00821">
    <property type="entry name" value="TAGLIPASE"/>
</dbReference>
<dbReference type="GO" id="GO:0005615">
    <property type="term" value="C:extracellular space"/>
    <property type="evidence" value="ECO:0007669"/>
    <property type="project" value="TreeGrafter"/>
</dbReference>
<dbReference type="SUPFAM" id="SSF53474">
    <property type="entry name" value="alpha/beta-Hydrolases"/>
    <property type="match status" value="1"/>
</dbReference>
<evidence type="ECO:0000256" key="3">
    <source>
        <dbReference type="ARBA" id="ARBA00022525"/>
    </source>
</evidence>
<dbReference type="GO" id="GO:0016298">
    <property type="term" value="F:lipase activity"/>
    <property type="evidence" value="ECO:0007669"/>
    <property type="project" value="InterPro"/>
</dbReference>
<dbReference type="Gene3D" id="3.40.50.1820">
    <property type="entry name" value="alpha/beta hydrolase"/>
    <property type="match status" value="1"/>
</dbReference>
<comment type="similarity">
    <text evidence="2 4">Belongs to the AB hydrolase superfamily. Lipase family.</text>
</comment>
<gene>
    <name evidence="7" type="primary">PNLIPRP2_1</name>
    <name evidence="7" type="ORF">Bhyg_06344</name>
</gene>
<dbReference type="EMBL" id="WJQU01000002">
    <property type="protein sequence ID" value="KAJ6641405.1"/>
    <property type="molecule type" value="Genomic_DNA"/>
</dbReference>
<evidence type="ECO:0000313" key="7">
    <source>
        <dbReference type="EMBL" id="KAJ6641405.1"/>
    </source>
</evidence>
<evidence type="ECO:0000256" key="1">
    <source>
        <dbReference type="ARBA" id="ARBA00004613"/>
    </source>
</evidence>
<dbReference type="Proteomes" id="UP001151699">
    <property type="component" value="Chromosome B"/>
</dbReference>
<keyword evidence="8" id="KW-1185">Reference proteome</keyword>
<feature type="signal peptide" evidence="5">
    <location>
        <begin position="1"/>
        <end position="26"/>
    </location>
</feature>
<dbReference type="OrthoDB" id="7907111at2759"/>
<keyword evidence="5" id="KW-0732">Signal</keyword>
<feature type="domain" description="Lipase" evidence="6">
    <location>
        <begin position="29"/>
        <end position="209"/>
    </location>
</feature>
<sequence>MTESEMLKKVFTFGLIILLSFELVVAKNSSEFESNIFFEFYNERSELTYTSNSLGDDLVSGSGCNPSENVAIIVHGWLESCKTTWIQEMIPNLNDHRGGCIICMNYSAYSKTFDYFGLVSEFSFIDDVLVNKLHQLVQEEFIPEKIFIFGFSFGGQLALEAGRRFGKKLIGRIDACEAAGPGFDSNRTYSMENPMESAKFVQCIHSSYDKGTTKRNCHQNWHLGNCGLTQIAAGPYPLGSHGLCPYFYNSAFTNPFHAIPKPENCPTSDRLPPIIPDGMAMGYVFNDLSLVNETVGYDYYAHTFKRKPYHLDIDLFNKN</sequence>
<dbReference type="GO" id="GO:0016042">
    <property type="term" value="P:lipid catabolic process"/>
    <property type="evidence" value="ECO:0007669"/>
    <property type="project" value="TreeGrafter"/>
</dbReference>
<protein>
    <submittedName>
        <fullName evidence="7">Pancreatic lipase-related protein 2</fullName>
    </submittedName>
</protein>
<evidence type="ECO:0000256" key="4">
    <source>
        <dbReference type="RuleBase" id="RU004262"/>
    </source>
</evidence>
<dbReference type="GO" id="GO:0017171">
    <property type="term" value="F:serine hydrolase activity"/>
    <property type="evidence" value="ECO:0007669"/>
    <property type="project" value="TreeGrafter"/>
</dbReference>
<proteinExistence type="inferred from homology"/>
<dbReference type="PANTHER" id="PTHR11610:SF104">
    <property type="entry name" value="AGAP010328-PA"/>
    <property type="match status" value="1"/>
</dbReference>
<accession>A0A9Q0N0K6</accession>
<organism evidence="7 8">
    <name type="scientific">Pseudolycoriella hygida</name>
    <dbReference type="NCBI Taxonomy" id="35572"/>
    <lineage>
        <taxon>Eukaryota</taxon>
        <taxon>Metazoa</taxon>
        <taxon>Ecdysozoa</taxon>
        <taxon>Arthropoda</taxon>
        <taxon>Hexapoda</taxon>
        <taxon>Insecta</taxon>
        <taxon>Pterygota</taxon>
        <taxon>Neoptera</taxon>
        <taxon>Endopterygota</taxon>
        <taxon>Diptera</taxon>
        <taxon>Nematocera</taxon>
        <taxon>Sciaroidea</taxon>
        <taxon>Sciaridae</taxon>
        <taxon>Pseudolycoriella</taxon>
    </lineage>
</organism>
<feature type="chain" id="PRO_5040330614" evidence="5">
    <location>
        <begin position="27"/>
        <end position="319"/>
    </location>
</feature>
<comment type="caution">
    <text evidence="7">The sequence shown here is derived from an EMBL/GenBank/DDBJ whole genome shotgun (WGS) entry which is preliminary data.</text>
</comment>
<dbReference type="PANTHER" id="PTHR11610">
    <property type="entry name" value="LIPASE"/>
    <property type="match status" value="1"/>
</dbReference>
<comment type="subcellular location">
    <subcellularLocation>
        <location evidence="1">Secreted</location>
    </subcellularLocation>
</comment>
<dbReference type="Pfam" id="PF00151">
    <property type="entry name" value="Lipase"/>
    <property type="match status" value="1"/>
</dbReference>
<evidence type="ECO:0000259" key="6">
    <source>
        <dbReference type="Pfam" id="PF00151"/>
    </source>
</evidence>
<keyword evidence="3" id="KW-0964">Secreted</keyword>
<evidence type="ECO:0000256" key="5">
    <source>
        <dbReference type="SAM" id="SignalP"/>
    </source>
</evidence>
<dbReference type="InterPro" id="IPR000734">
    <property type="entry name" value="TAG_lipase"/>
</dbReference>
<evidence type="ECO:0000256" key="2">
    <source>
        <dbReference type="ARBA" id="ARBA00010701"/>
    </source>
</evidence>